<proteinExistence type="predicted"/>
<dbReference type="Proteomes" id="UP000499080">
    <property type="component" value="Unassembled WGS sequence"/>
</dbReference>
<dbReference type="AlphaFoldDB" id="A0A4Y2FU63"/>
<accession>A0A4Y2FU63</accession>
<evidence type="ECO:0000313" key="2">
    <source>
        <dbReference type="Proteomes" id="UP000499080"/>
    </source>
</evidence>
<sequence>MVNTASGLSRQLSSATGTTVPRQTVYDAWGIGLYARRPVRCVLPLTVAWKIAGVESVKFVDTATVVLCDVSNESGLVCNLILV</sequence>
<dbReference type="EMBL" id="BGPR01001087">
    <property type="protein sequence ID" value="GBM45062.1"/>
    <property type="molecule type" value="Genomic_DNA"/>
</dbReference>
<name>A0A4Y2FU63_ARAVE</name>
<reference evidence="1 2" key="1">
    <citation type="journal article" date="2019" name="Sci. Rep.">
        <title>Orb-weaving spider Araneus ventricosus genome elucidates the spidroin gene catalogue.</title>
        <authorList>
            <person name="Kono N."/>
            <person name="Nakamura H."/>
            <person name="Ohtoshi R."/>
            <person name="Moran D.A.P."/>
            <person name="Shinohara A."/>
            <person name="Yoshida Y."/>
            <person name="Fujiwara M."/>
            <person name="Mori M."/>
            <person name="Tomita M."/>
            <person name="Arakawa K."/>
        </authorList>
    </citation>
    <scope>NUCLEOTIDE SEQUENCE [LARGE SCALE GENOMIC DNA]</scope>
</reference>
<evidence type="ECO:0000313" key="1">
    <source>
        <dbReference type="EMBL" id="GBM45062.1"/>
    </source>
</evidence>
<keyword evidence="2" id="KW-1185">Reference proteome</keyword>
<gene>
    <name evidence="1" type="ORF">AVEN_98905_1</name>
</gene>
<dbReference type="OrthoDB" id="6462051at2759"/>
<protein>
    <submittedName>
        <fullName evidence="1">Uncharacterized protein</fullName>
    </submittedName>
</protein>
<organism evidence="1 2">
    <name type="scientific">Araneus ventricosus</name>
    <name type="common">Orbweaver spider</name>
    <name type="synonym">Epeira ventricosa</name>
    <dbReference type="NCBI Taxonomy" id="182803"/>
    <lineage>
        <taxon>Eukaryota</taxon>
        <taxon>Metazoa</taxon>
        <taxon>Ecdysozoa</taxon>
        <taxon>Arthropoda</taxon>
        <taxon>Chelicerata</taxon>
        <taxon>Arachnida</taxon>
        <taxon>Araneae</taxon>
        <taxon>Araneomorphae</taxon>
        <taxon>Entelegynae</taxon>
        <taxon>Araneoidea</taxon>
        <taxon>Araneidae</taxon>
        <taxon>Araneus</taxon>
    </lineage>
</organism>
<comment type="caution">
    <text evidence="1">The sequence shown here is derived from an EMBL/GenBank/DDBJ whole genome shotgun (WGS) entry which is preliminary data.</text>
</comment>